<reference evidence="1 2" key="1">
    <citation type="submission" date="2019-04" db="EMBL/GenBank/DDBJ databases">
        <title>Bacillus caeni sp. nov., a bacterium isolated from mangrove sediment.</title>
        <authorList>
            <person name="Huang H."/>
            <person name="Mo K."/>
            <person name="Hu Y."/>
        </authorList>
    </citation>
    <scope>NUCLEOTIDE SEQUENCE [LARGE SCALE GENOMIC DNA]</scope>
    <source>
        <strain evidence="1 2">HB172195</strain>
    </source>
</reference>
<dbReference type="RefSeq" id="WP_138128104.1">
    <property type="nucleotide sequence ID" value="NZ_SWLG01000014.1"/>
</dbReference>
<dbReference type="AlphaFoldDB" id="A0A5R9F312"/>
<sequence length="70" mass="7973">MFHPFPVTERQRPIYYWPTYTTYPYPHFYGGSYPGHYSGVFLISPAQSSAPFVPFTAPYADPSPHLAGWG</sequence>
<protein>
    <submittedName>
        <fullName evidence="1">Uncharacterized protein</fullName>
    </submittedName>
</protein>
<evidence type="ECO:0000313" key="1">
    <source>
        <dbReference type="EMBL" id="TLS35948.1"/>
    </source>
</evidence>
<keyword evidence="2" id="KW-1185">Reference proteome</keyword>
<evidence type="ECO:0000313" key="2">
    <source>
        <dbReference type="Proteomes" id="UP000308230"/>
    </source>
</evidence>
<name>A0A5R9F312_9BACL</name>
<comment type="caution">
    <text evidence="1">The sequence shown here is derived from an EMBL/GenBank/DDBJ whole genome shotgun (WGS) entry which is preliminary data.</text>
</comment>
<proteinExistence type="predicted"/>
<dbReference type="EMBL" id="SWLG01000014">
    <property type="protein sequence ID" value="TLS35948.1"/>
    <property type="molecule type" value="Genomic_DNA"/>
</dbReference>
<accession>A0A5R9F312</accession>
<organism evidence="1 2">
    <name type="scientific">Exobacillus caeni</name>
    <dbReference type="NCBI Taxonomy" id="2574798"/>
    <lineage>
        <taxon>Bacteria</taxon>
        <taxon>Bacillati</taxon>
        <taxon>Bacillota</taxon>
        <taxon>Bacilli</taxon>
        <taxon>Bacillales</taxon>
        <taxon>Guptibacillaceae</taxon>
        <taxon>Exobacillus</taxon>
    </lineage>
</organism>
<gene>
    <name evidence="1" type="ORF">FCL54_17290</name>
</gene>
<dbReference type="Proteomes" id="UP000308230">
    <property type="component" value="Unassembled WGS sequence"/>
</dbReference>